<sequence>MNRPQLYSKYSDLQKTDNTYVLEKFLDTSRFKDEDRILDVGCGDGNFSVECLIPKLPQNFKNFVACDVSEKMLDFARTKYFLPKIKFVALDIGAEEIPEEFENSFNHIYSFYTMHWVRRQRKAFKNIYKMLAPGGDILFTFLANSSLYDIYQNMSKHERWSQHSVKEYISPYHNLKHPEKRLEKLLQDIGFEVKVCKLVTRSFLFPSMEIFKNTITAVNPIVQKLHPDEVEEYNAGFLNEMKGMKSVIIENVNNNGEKTIREIHQIFILVATKPQNKKSDTSKLE</sequence>
<dbReference type="PANTHER" id="PTHR43861:SF1">
    <property type="entry name" value="TRANS-ACONITATE 2-METHYLTRANSFERASE"/>
    <property type="match status" value="1"/>
</dbReference>
<dbReference type="InterPro" id="IPR029063">
    <property type="entry name" value="SAM-dependent_MTases_sf"/>
</dbReference>
<evidence type="ECO:0000313" key="1">
    <source>
        <dbReference type="EMBL" id="CAH1112231.1"/>
    </source>
</evidence>
<dbReference type="AlphaFoldDB" id="A0A9P0D4P8"/>
<gene>
    <name evidence="1" type="ORF">PSYICH_LOCUS11869</name>
</gene>
<dbReference type="PANTHER" id="PTHR43861">
    <property type="entry name" value="TRANS-ACONITATE 2-METHYLTRANSFERASE-RELATED"/>
    <property type="match status" value="1"/>
</dbReference>
<evidence type="ECO:0000313" key="2">
    <source>
        <dbReference type="Proteomes" id="UP001153636"/>
    </source>
</evidence>
<keyword evidence="2" id="KW-1185">Reference proteome</keyword>
<dbReference type="Pfam" id="PF13489">
    <property type="entry name" value="Methyltransf_23"/>
    <property type="match status" value="1"/>
</dbReference>
<dbReference type="SUPFAM" id="SSF53335">
    <property type="entry name" value="S-adenosyl-L-methionine-dependent methyltransferases"/>
    <property type="match status" value="1"/>
</dbReference>
<dbReference type="EMBL" id="OV651818">
    <property type="protein sequence ID" value="CAH1112231.1"/>
    <property type="molecule type" value="Genomic_DNA"/>
</dbReference>
<reference evidence="1" key="1">
    <citation type="submission" date="2022-01" db="EMBL/GenBank/DDBJ databases">
        <authorList>
            <person name="King R."/>
        </authorList>
    </citation>
    <scope>NUCLEOTIDE SEQUENCE</scope>
</reference>
<evidence type="ECO:0008006" key="3">
    <source>
        <dbReference type="Google" id="ProtNLM"/>
    </source>
</evidence>
<dbReference type="Gene3D" id="3.40.50.150">
    <property type="entry name" value="Vaccinia Virus protein VP39"/>
    <property type="match status" value="1"/>
</dbReference>
<accession>A0A9P0D4P8</accession>
<name>A0A9P0D4P8_9CUCU</name>
<organism evidence="1 2">
    <name type="scientific">Psylliodes chrysocephalus</name>
    <dbReference type="NCBI Taxonomy" id="3402493"/>
    <lineage>
        <taxon>Eukaryota</taxon>
        <taxon>Metazoa</taxon>
        <taxon>Ecdysozoa</taxon>
        <taxon>Arthropoda</taxon>
        <taxon>Hexapoda</taxon>
        <taxon>Insecta</taxon>
        <taxon>Pterygota</taxon>
        <taxon>Neoptera</taxon>
        <taxon>Endopterygota</taxon>
        <taxon>Coleoptera</taxon>
        <taxon>Polyphaga</taxon>
        <taxon>Cucujiformia</taxon>
        <taxon>Chrysomeloidea</taxon>
        <taxon>Chrysomelidae</taxon>
        <taxon>Galerucinae</taxon>
        <taxon>Alticini</taxon>
        <taxon>Psylliodes</taxon>
    </lineage>
</organism>
<protein>
    <recommendedName>
        <fullName evidence="3">Juvenile hormone acid methyltransferase</fullName>
    </recommendedName>
</protein>
<dbReference type="CDD" id="cd02440">
    <property type="entry name" value="AdoMet_MTases"/>
    <property type="match status" value="1"/>
</dbReference>
<dbReference type="Proteomes" id="UP001153636">
    <property type="component" value="Chromosome 6"/>
</dbReference>
<dbReference type="OrthoDB" id="66144at2759"/>
<proteinExistence type="predicted"/>